<accession>A0A1E5LCR4</accession>
<sequence length="158" mass="17874">MLMNKMRKQGRKIDEISVGERLVLTEKVEDKDLLLYLGLTNDANPLYIQHDYASRTPMKQPLIPPVMLIGIITSAVSKYLPGPGSMIRSQQVSFPNPAYHYAKLEFEFEVLKVIEEDHLIVIGLNGKDDQDNVVIEGTMDVCPPHSFEPMAGRMLDNF</sequence>
<dbReference type="OrthoDB" id="2691304at2"/>
<dbReference type="STRING" id="1305675.BFG57_03755"/>
<dbReference type="RefSeq" id="WP_069718146.1">
    <property type="nucleotide sequence ID" value="NZ_MJEH01000044.1"/>
</dbReference>
<dbReference type="EMBL" id="MJEH01000044">
    <property type="protein sequence ID" value="OEH91860.1"/>
    <property type="molecule type" value="Genomic_DNA"/>
</dbReference>
<dbReference type="PANTHER" id="PTHR43664:SF1">
    <property type="entry name" value="BETA-METHYLMALYL-COA DEHYDRATASE"/>
    <property type="match status" value="1"/>
</dbReference>
<dbReference type="Gene3D" id="3.10.129.10">
    <property type="entry name" value="Hotdog Thioesterase"/>
    <property type="match status" value="1"/>
</dbReference>
<proteinExistence type="predicted"/>
<dbReference type="AlphaFoldDB" id="A0A1E5LCR4"/>
<dbReference type="InterPro" id="IPR029069">
    <property type="entry name" value="HotDog_dom_sf"/>
</dbReference>
<reference evidence="1 2" key="1">
    <citation type="submission" date="2016-08" db="EMBL/GenBank/DDBJ databases">
        <title>Genome of Bacillus solimangrovi GH2-4.</title>
        <authorList>
            <person name="Lim S."/>
            <person name="Kim B.-C."/>
        </authorList>
    </citation>
    <scope>NUCLEOTIDE SEQUENCE [LARGE SCALE GENOMIC DNA]</scope>
    <source>
        <strain evidence="1 2">GH2-4</strain>
    </source>
</reference>
<comment type="caution">
    <text evidence="1">The sequence shown here is derived from an EMBL/GenBank/DDBJ whole genome shotgun (WGS) entry which is preliminary data.</text>
</comment>
<evidence type="ECO:0000313" key="1">
    <source>
        <dbReference type="EMBL" id="OEH91860.1"/>
    </source>
</evidence>
<evidence type="ECO:0000313" key="2">
    <source>
        <dbReference type="Proteomes" id="UP000095209"/>
    </source>
</evidence>
<dbReference type="SUPFAM" id="SSF54637">
    <property type="entry name" value="Thioesterase/thiol ester dehydrase-isomerase"/>
    <property type="match status" value="1"/>
</dbReference>
<dbReference type="InterPro" id="IPR052342">
    <property type="entry name" value="MCH/BMMD"/>
</dbReference>
<dbReference type="Proteomes" id="UP000095209">
    <property type="component" value="Unassembled WGS sequence"/>
</dbReference>
<dbReference type="PANTHER" id="PTHR43664">
    <property type="entry name" value="MONOAMINE OXIDASE-RELATED"/>
    <property type="match status" value="1"/>
</dbReference>
<name>A0A1E5LCR4_9BACI</name>
<keyword evidence="2" id="KW-1185">Reference proteome</keyword>
<gene>
    <name evidence="1" type="ORF">BFG57_03755</name>
</gene>
<organism evidence="1 2">
    <name type="scientific">Bacillus solimangrovi</name>
    <dbReference type="NCBI Taxonomy" id="1305675"/>
    <lineage>
        <taxon>Bacteria</taxon>
        <taxon>Bacillati</taxon>
        <taxon>Bacillota</taxon>
        <taxon>Bacilli</taxon>
        <taxon>Bacillales</taxon>
        <taxon>Bacillaceae</taxon>
        <taxon>Bacillus</taxon>
    </lineage>
</organism>
<protein>
    <submittedName>
        <fullName evidence="1">Enoyl-CoA hydratase</fullName>
    </submittedName>
</protein>